<gene>
    <name evidence="1" type="ordered locus">Slin_0299</name>
</gene>
<dbReference type="eggNOG" id="COG4461">
    <property type="taxonomic scope" value="Bacteria"/>
</dbReference>
<organism evidence="1 2">
    <name type="scientific">Spirosoma linguale (strain ATCC 33905 / DSM 74 / LMG 10896 / Claus 1)</name>
    <dbReference type="NCBI Taxonomy" id="504472"/>
    <lineage>
        <taxon>Bacteria</taxon>
        <taxon>Pseudomonadati</taxon>
        <taxon>Bacteroidota</taxon>
        <taxon>Cytophagia</taxon>
        <taxon>Cytophagales</taxon>
        <taxon>Cytophagaceae</taxon>
        <taxon>Spirosoma</taxon>
    </lineage>
</organism>
<dbReference type="Proteomes" id="UP000002028">
    <property type="component" value="Chromosome"/>
</dbReference>
<dbReference type="HOGENOM" id="CLU_1383415_0_0_10"/>
<evidence type="ECO:0000313" key="1">
    <source>
        <dbReference type="EMBL" id="ADB36363.1"/>
    </source>
</evidence>
<evidence type="ECO:0000313" key="2">
    <source>
        <dbReference type="Proteomes" id="UP000002028"/>
    </source>
</evidence>
<keyword evidence="2" id="KW-1185">Reference proteome</keyword>
<proteinExistence type="predicted"/>
<dbReference type="CDD" id="cd09632">
    <property type="entry name" value="PliI_like"/>
    <property type="match status" value="1"/>
</dbReference>
<accession>D2QDD3</accession>
<dbReference type="EMBL" id="CP001769">
    <property type="protein sequence ID" value="ADB36363.1"/>
    <property type="molecule type" value="Genomic_DNA"/>
</dbReference>
<dbReference type="InterPro" id="IPR038643">
    <property type="entry name" value="PliI_sf"/>
</dbReference>
<dbReference type="AlphaFoldDB" id="D2QDD3"/>
<dbReference type="InterPro" id="IPR031948">
    <property type="entry name" value="PliI"/>
</dbReference>
<name>D2QDD3_SPILD</name>
<dbReference type="KEGG" id="sli:Slin_0299"/>
<reference evidence="1 2" key="1">
    <citation type="journal article" date="2010" name="Stand. Genomic Sci.">
        <title>Complete genome sequence of Spirosoma linguale type strain (1).</title>
        <authorList>
            <person name="Lail K."/>
            <person name="Sikorski J."/>
            <person name="Saunders E."/>
            <person name="Lapidus A."/>
            <person name="Glavina Del Rio T."/>
            <person name="Copeland A."/>
            <person name="Tice H."/>
            <person name="Cheng J.-F."/>
            <person name="Lucas S."/>
            <person name="Nolan M."/>
            <person name="Bruce D."/>
            <person name="Goodwin L."/>
            <person name="Pitluck S."/>
            <person name="Ivanova N."/>
            <person name="Mavromatis K."/>
            <person name="Ovchinnikova G."/>
            <person name="Pati A."/>
            <person name="Chen A."/>
            <person name="Palaniappan K."/>
            <person name="Land M."/>
            <person name="Hauser L."/>
            <person name="Chang Y.-J."/>
            <person name="Jeffries C.D."/>
            <person name="Chain P."/>
            <person name="Brettin T."/>
            <person name="Detter J.C."/>
            <person name="Schuetze A."/>
            <person name="Rohde M."/>
            <person name="Tindall B.J."/>
            <person name="Goeker M."/>
            <person name="Bristow J."/>
            <person name="Eisen J.A."/>
            <person name="Markowitz V."/>
            <person name="Hugenholtz P."/>
            <person name="Kyrpides N.C."/>
            <person name="Klenk H.-P."/>
            <person name="Chen F."/>
        </authorList>
    </citation>
    <scope>NUCLEOTIDE SEQUENCE [LARGE SCALE GENOMIC DNA]</scope>
    <source>
        <strain evidence="2">ATCC 33905 / DSM 74 / LMG 10896 / Claus 1</strain>
    </source>
</reference>
<sequence>MSGTAGYVLLSLAWLVQLAQPKSYHTPVFAAVHEHSIVGENLFISAKPSYTKSVRFGIYAFTVAASDSGRTRTAQVKAYRGALLLTNFTIPVDGAVVGADVADLDNNRFPELYVYTMTDGSGSFGQVYAWQFLPERKADILVPAWRMQPVDGYMGHDSLWTERNTLYRKFPVYRPGDANVSPSGGYQLTRYQLKPAGNGFALIASP</sequence>
<protein>
    <submittedName>
        <fullName evidence="1">Uncharacterized protein</fullName>
    </submittedName>
</protein>
<dbReference type="Gene3D" id="2.40.128.460">
    <property type="entry name" value="Periplasmic lysozyme inhibitor of I-type lysozyme"/>
    <property type="match status" value="1"/>
</dbReference>